<organism evidence="1 2">
    <name type="scientific">Spirosoma validum</name>
    <dbReference type="NCBI Taxonomy" id="2771355"/>
    <lineage>
        <taxon>Bacteria</taxon>
        <taxon>Pseudomonadati</taxon>
        <taxon>Bacteroidota</taxon>
        <taxon>Cytophagia</taxon>
        <taxon>Cytophagales</taxon>
        <taxon>Cytophagaceae</taxon>
        <taxon>Spirosoma</taxon>
    </lineage>
</organism>
<evidence type="ECO:0000313" key="2">
    <source>
        <dbReference type="Proteomes" id="UP000653797"/>
    </source>
</evidence>
<sequence length="168" mass="19782">MNLNQSPYEFEYVGGASNSYVFETTNEVTYQVKFKPTPYLFVNFPKLGEQVYELVIELVYRPTADKLRADPAIGPTVLAICRDFFANKERILLYICETADARHLARVRKFDAWFREFTTSKFLKLDIQFPDTNGLTYYISLIFRRNHPDRHIIIDEFDVLAQQYDPDK</sequence>
<dbReference type="AlphaFoldDB" id="A0A927GG18"/>
<comment type="caution">
    <text evidence="1">The sequence shown here is derived from an EMBL/GenBank/DDBJ whole genome shotgun (WGS) entry which is preliminary data.</text>
</comment>
<protein>
    <submittedName>
        <fullName evidence="1">Uncharacterized protein</fullName>
    </submittedName>
</protein>
<name>A0A927GG18_9BACT</name>
<dbReference type="EMBL" id="JACXAA010000012">
    <property type="protein sequence ID" value="MBD2756414.1"/>
    <property type="molecule type" value="Genomic_DNA"/>
</dbReference>
<dbReference type="Proteomes" id="UP000653797">
    <property type="component" value="Unassembled WGS sequence"/>
</dbReference>
<accession>A0A927GG18</accession>
<keyword evidence="2" id="KW-1185">Reference proteome</keyword>
<dbReference type="Pfam" id="PF19666">
    <property type="entry name" value="DUF6169"/>
    <property type="match status" value="1"/>
</dbReference>
<dbReference type="InterPro" id="IPR046167">
    <property type="entry name" value="DUF6169"/>
</dbReference>
<evidence type="ECO:0000313" key="1">
    <source>
        <dbReference type="EMBL" id="MBD2756414.1"/>
    </source>
</evidence>
<dbReference type="RefSeq" id="WP_191042034.1">
    <property type="nucleotide sequence ID" value="NZ_JACXAA010000012.1"/>
</dbReference>
<proteinExistence type="predicted"/>
<reference evidence="1" key="1">
    <citation type="submission" date="2020-09" db="EMBL/GenBank/DDBJ databases">
        <authorList>
            <person name="Kim M.K."/>
        </authorList>
    </citation>
    <scope>NUCLEOTIDE SEQUENCE</scope>
    <source>
        <strain evidence="1">BT704</strain>
    </source>
</reference>
<gene>
    <name evidence="1" type="ORF">IC230_26205</name>
</gene>